<dbReference type="RefSeq" id="WP_176951454.1">
    <property type="nucleotide sequence ID" value="NZ_JABXYK010000013.1"/>
</dbReference>
<feature type="domain" description="WGR" evidence="1">
    <location>
        <begin position="1"/>
        <end position="80"/>
    </location>
</feature>
<dbReference type="Proteomes" id="UP000659172">
    <property type="component" value="Unassembled WGS sequence"/>
</dbReference>
<protein>
    <submittedName>
        <fullName evidence="2">WGR domain-containing protein</fullName>
    </submittedName>
</protein>
<dbReference type="PROSITE" id="PS51977">
    <property type="entry name" value="WGR"/>
    <property type="match status" value="1"/>
</dbReference>
<evidence type="ECO:0000259" key="1">
    <source>
        <dbReference type="PROSITE" id="PS51977"/>
    </source>
</evidence>
<dbReference type="CDD" id="cd07996">
    <property type="entry name" value="WGR_MMR_like"/>
    <property type="match status" value="1"/>
</dbReference>
<name>A0ABX2QJT0_9HYPH</name>
<dbReference type="SMART" id="SM00773">
    <property type="entry name" value="WGR"/>
    <property type="match status" value="1"/>
</dbReference>
<sequence>MTSSVRDIYLERVDTTGNLARFYVVEVQQDLFGETLIVRRWGRIGTHGRQLASRTPSLVEAIKQFERWSSAKARRGYRQL</sequence>
<dbReference type="InterPro" id="IPR008893">
    <property type="entry name" value="WGR_domain"/>
</dbReference>
<organism evidence="2 3">
    <name type="scientific">Mycoplana rhizolycopersici</name>
    <dbReference type="NCBI Taxonomy" id="2746702"/>
    <lineage>
        <taxon>Bacteria</taxon>
        <taxon>Pseudomonadati</taxon>
        <taxon>Pseudomonadota</taxon>
        <taxon>Alphaproteobacteria</taxon>
        <taxon>Hyphomicrobiales</taxon>
        <taxon>Rhizobiaceae</taxon>
        <taxon>Mycoplana</taxon>
    </lineage>
</organism>
<dbReference type="EMBL" id="JABXYK010000013">
    <property type="protein sequence ID" value="NVP57493.1"/>
    <property type="molecule type" value="Genomic_DNA"/>
</dbReference>
<dbReference type="InterPro" id="IPR036930">
    <property type="entry name" value="WGR_dom_sf"/>
</dbReference>
<reference evidence="2 3" key="1">
    <citation type="submission" date="2020-06" db="EMBL/GenBank/DDBJ databases">
        <title>Rhizobium sp.nov. isolated from the tomato plant.</title>
        <authorList>
            <person name="Thin K.K."/>
            <person name="Zhang X."/>
            <person name="He S."/>
        </authorList>
    </citation>
    <scope>NUCLEOTIDE SEQUENCE [LARGE SCALE GENOMIC DNA]</scope>
    <source>
        <strain evidence="2 3">DBTS2</strain>
    </source>
</reference>
<evidence type="ECO:0000313" key="3">
    <source>
        <dbReference type="Proteomes" id="UP000659172"/>
    </source>
</evidence>
<dbReference type="SUPFAM" id="SSF142921">
    <property type="entry name" value="WGR domain-like"/>
    <property type="match status" value="1"/>
</dbReference>
<evidence type="ECO:0000313" key="2">
    <source>
        <dbReference type="EMBL" id="NVP57493.1"/>
    </source>
</evidence>
<dbReference type="Gene3D" id="2.20.140.10">
    <property type="entry name" value="WGR domain"/>
    <property type="match status" value="1"/>
</dbReference>
<comment type="caution">
    <text evidence="2">The sequence shown here is derived from an EMBL/GenBank/DDBJ whole genome shotgun (WGS) entry which is preliminary data.</text>
</comment>
<dbReference type="InterPro" id="IPR049809">
    <property type="entry name" value="YehF/YfeS-like_WGR"/>
</dbReference>
<dbReference type="Pfam" id="PF05406">
    <property type="entry name" value="WGR"/>
    <property type="match status" value="1"/>
</dbReference>
<proteinExistence type="predicted"/>
<accession>A0ABX2QJT0</accession>
<keyword evidence="3" id="KW-1185">Reference proteome</keyword>
<gene>
    <name evidence="2" type="ORF">HV823_19725</name>
</gene>